<keyword evidence="2" id="KW-1185">Reference proteome</keyword>
<name>F4G2V3_METCR</name>
<dbReference type="Proteomes" id="UP000007812">
    <property type="component" value="Chromosome"/>
</dbReference>
<dbReference type="eggNOG" id="arCOG06047">
    <property type="taxonomic scope" value="Archaea"/>
</dbReference>
<dbReference type="PATRIC" id="fig|1006006.8.peg.1038"/>
<dbReference type="HOGENOM" id="CLU_2949282_0_0_2"/>
<dbReference type="GeneID" id="10493237"/>
<dbReference type="AlphaFoldDB" id="F4G2V3"/>
<accession>F4G2V3</accession>
<dbReference type="EMBL" id="CP002656">
    <property type="protein sequence ID" value="AEB95151.1"/>
    <property type="molecule type" value="Genomic_DNA"/>
</dbReference>
<reference evidence="1 2" key="1">
    <citation type="journal article" date="2011" name="J. Bacteriol.">
        <title>Complete genome sequence of Metallosphaera cuprina, a metal sulfide-oxidizing archaeon from a hot spring.</title>
        <authorList>
            <person name="Liu L.J."/>
            <person name="You X.Y."/>
            <person name="Zheng H."/>
            <person name="Wang S."/>
            <person name="Jiang C.Y."/>
            <person name="Liu S.J."/>
        </authorList>
    </citation>
    <scope>NUCLEOTIDE SEQUENCE [LARGE SCALE GENOMIC DNA]</scope>
    <source>
        <strain evidence="1 2">Ar-4</strain>
    </source>
</reference>
<organism evidence="1 2">
    <name type="scientific">Metallosphaera cuprina (strain Ar-4)</name>
    <dbReference type="NCBI Taxonomy" id="1006006"/>
    <lineage>
        <taxon>Archaea</taxon>
        <taxon>Thermoproteota</taxon>
        <taxon>Thermoprotei</taxon>
        <taxon>Sulfolobales</taxon>
        <taxon>Sulfolobaceae</taxon>
        <taxon>Metallosphaera</taxon>
    </lineage>
</organism>
<dbReference type="KEGG" id="mcn:Mcup_1046"/>
<gene>
    <name evidence="1" type="ordered locus">Mcup_1046</name>
</gene>
<proteinExistence type="predicted"/>
<sequence length="59" mass="6649">MNLTFLLLSYFLYGFFENAYWSTALAGLKEYVNDPSRSGLAASMCIDFQPWGCADPLDI</sequence>
<dbReference type="STRING" id="1006006.Mcup_1046"/>
<evidence type="ECO:0000313" key="2">
    <source>
        <dbReference type="Proteomes" id="UP000007812"/>
    </source>
</evidence>
<evidence type="ECO:0000313" key="1">
    <source>
        <dbReference type="EMBL" id="AEB95151.1"/>
    </source>
</evidence>
<dbReference type="RefSeq" id="WP_013737649.1">
    <property type="nucleotide sequence ID" value="NC_015435.1"/>
</dbReference>
<protein>
    <submittedName>
        <fullName evidence="1">Major facilitator transporter</fullName>
    </submittedName>
</protein>